<proteinExistence type="predicted"/>
<keyword evidence="3" id="KW-1185">Reference proteome</keyword>
<sequence length="314" mass="36584">MLKKHITAIIIFSIFSSLAFAANNELQCTIRYFNKTIYYPNKSIPVKILIQNNSTSSKTFDIADQRIFNVDFVVETLKKEILPHQEKFIIARNTNQPVFIREVRLEPGDEYNFIVDLARYIIIDKPGLYRVTANFLTDISNGVKNSVIESNSLVLSVKNGSNKDTEEELAKEITKEVLKKDALSPDKVVEYTILARSKSQWNKFFLYLDLKQLFLNNEDRSRKYSRATEEEQLTMMDNFKRDIMDGSVESNMISIPYSFEITNTSYTSEKAEVVVYTKYKFPDYIENKKYIYHLNKTDGIWYISTYEVLNLGTE</sequence>
<dbReference type="OrthoDB" id="350959at2"/>
<accession>A0A5C1QHK3</accession>
<evidence type="ECO:0000256" key="1">
    <source>
        <dbReference type="SAM" id="SignalP"/>
    </source>
</evidence>
<dbReference type="AlphaFoldDB" id="A0A5C1QHK3"/>
<dbReference type="EMBL" id="CP035807">
    <property type="protein sequence ID" value="QEN06046.1"/>
    <property type="molecule type" value="Genomic_DNA"/>
</dbReference>
<dbReference type="Proteomes" id="UP000323824">
    <property type="component" value="Chromosome"/>
</dbReference>
<evidence type="ECO:0000313" key="2">
    <source>
        <dbReference type="EMBL" id="QEN06046.1"/>
    </source>
</evidence>
<dbReference type="KEGG" id="sper:EW093_15565"/>
<gene>
    <name evidence="2" type="ORF">EW093_15565</name>
</gene>
<feature type="signal peptide" evidence="1">
    <location>
        <begin position="1"/>
        <end position="21"/>
    </location>
</feature>
<reference evidence="2 3" key="1">
    <citation type="submission" date="2019-02" db="EMBL/GenBank/DDBJ databases">
        <authorList>
            <person name="Fomenkov A."/>
            <person name="Dubinina G."/>
            <person name="Grabovich M."/>
            <person name="Vincze T."/>
            <person name="Roberts R.J."/>
        </authorList>
    </citation>
    <scope>NUCLEOTIDE SEQUENCE [LARGE SCALE GENOMIC DNA]</scope>
    <source>
        <strain evidence="2 3">P</strain>
    </source>
</reference>
<organism evidence="2 3">
    <name type="scientific">Thiospirochaeta perfilievii</name>
    <dbReference type="NCBI Taxonomy" id="252967"/>
    <lineage>
        <taxon>Bacteria</taxon>
        <taxon>Pseudomonadati</taxon>
        <taxon>Spirochaetota</taxon>
        <taxon>Spirochaetia</taxon>
        <taxon>Spirochaetales</taxon>
        <taxon>Spirochaetaceae</taxon>
        <taxon>Thiospirochaeta</taxon>
    </lineage>
</organism>
<name>A0A5C1QHK3_9SPIO</name>
<feature type="chain" id="PRO_5022986670" evidence="1">
    <location>
        <begin position="22"/>
        <end position="314"/>
    </location>
</feature>
<protein>
    <submittedName>
        <fullName evidence="2">Uncharacterized protein</fullName>
    </submittedName>
</protein>
<keyword evidence="1" id="KW-0732">Signal</keyword>
<evidence type="ECO:0000313" key="3">
    <source>
        <dbReference type="Proteomes" id="UP000323824"/>
    </source>
</evidence>
<dbReference type="RefSeq" id="WP_149569280.1">
    <property type="nucleotide sequence ID" value="NZ_CP035807.1"/>
</dbReference>
<reference evidence="2 3" key="2">
    <citation type="submission" date="2019-09" db="EMBL/GenBank/DDBJ databases">
        <title>Complete Genome Sequence and Methylome Analysis of free living Spirochaetas.</title>
        <authorList>
            <person name="Leshcheva N."/>
            <person name="Mikheeva N."/>
        </authorList>
    </citation>
    <scope>NUCLEOTIDE SEQUENCE [LARGE SCALE GENOMIC DNA]</scope>
    <source>
        <strain evidence="2 3">P</strain>
    </source>
</reference>